<feature type="domain" description="BED-type" evidence="4">
    <location>
        <begin position="63"/>
        <end position="104"/>
    </location>
</feature>
<evidence type="ECO:0000313" key="6">
    <source>
        <dbReference type="Proteomes" id="UP000789759"/>
    </source>
</evidence>
<evidence type="ECO:0000259" key="4">
    <source>
        <dbReference type="Pfam" id="PF02892"/>
    </source>
</evidence>
<gene>
    <name evidence="5" type="ORF">CPELLU_LOCUS21640</name>
</gene>
<keyword evidence="2" id="KW-0863">Zinc-finger</keyword>
<reference evidence="5" key="1">
    <citation type="submission" date="2021-06" db="EMBL/GenBank/DDBJ databases">
        <authorList>
            <person name="Kallberg Y."/>
            <person name="Tangrot J."/>
            <person name="Rosling A."/>
        </authorList>
    </citation>
    <scope>NUCLEOTIDE SEQUENCE</scope>
    <source>
        <strain evidence="5">FL966</strain>
    </source>
</reference>
<keyword evidence="1" id="KW-0479">Metal-binding</keyword>
<evidence type="ECO:0000313" key="5">
    <source>
        <dbReference type="EMBL" id="CAG8837949.1"/>
    </source>
</evidence>
<dbReference type="InterPro" id="IPR003656">
    <property type="entry name" value="Znf_BED"/>
</dbReference>
<dbReference type="GO" id="GO:0008270">
    <property type="term" value="F:zinc ion binding"/>
    <property type="evidence" value="ECO:0007669"/>
    <property type="project" value="UniProtKB-KW"/>
</dbReference>
<accession>A0A9N9KLG4</accession>
<dbReference type="SMART" id="SM00614">
    <property type="entry name" value="ZnF_BED"/>
    <property type="match status" value="1"/>
</dbReference>
<dbReference type="InterPro" id="IPR036236">
    <property type="entry name" value="Znf_C2H2_sf"/>
</dbReference>
<keyword evidence="6" id="KW-1185">Reference proteome</keyword>
<feature type="non-terminal residue" evidence="5">
    <location>
        <position position="145"/>
    </location>
</feature>
<dbReference type="GO" id="GO:0003677">
    <property type="term" value="F:DNA binding"/>
    <property type="evidence" value="ECO:0007669"/>
    <property type="project" value="InterPro"/>
</dbReference>
<dbReference type="EMBL" id="CAJVQA010082807">
    <property type="protein sequence ID" value="CAG8837949.1"/>
    <property type="molecule type" value="Genomic_DNA"/>
</dbReference>
<comment type="caution">
    <text evidence="5">The sequence shown here is derived from an EMBL/GenBank/DDBJ whole genome shotgun (WGS) entry which is preliminary data.</text>
</comment>
<dbReference type="Pfam" id="PF02892">
    <property type="entry name" value="zf-BED"/>
    <property type="match status" value="1"/>
</dbReference>
<organism evidence="5 6">
    <name type="scientific">Cetraspora pellucida</name>
    <dbReference type="NCBI Taxonomy" id="1433469"/>
    <lineage>
        <taxon>Eukaryota</taxon>
        <taxon>Fungi</taxon>
        <taxon>Fungi incertae sedis</taxon>
        <taxon>Mucoromycota</taxon>
        <taxon>Glomeromycotina</taxon>
        <taxon>Glomeromycetes</taxon>
        <taxon>Diversisporales</taxon>
        <taxon>Gigasporaceae</taxon>
        <taxon>Cetraspora</taxon>
    </lineage>
</organism>
<keyword evidence="3" id="KW-0862">Zinc</keyword>
<dbReference type="AlphaFoldDB" id="A0A9N9KLG4"/>
<name>A0A9N9KLG4_9GLOM</name>
<evidence type="ECO:0000256" key="2">
    <source>
        <dbReference type="ARBA" id="ARBA00022771"/>
    </source>
</evidence>
<evidence type="ECO:0000256" key="1">
    <source>
        <dbReference type="ARBA" id="ARBA00022723"/>
    </source>
</evidence>
<feature type="non-terminal residue" evidence="5">
    <location>
        <position position="1"/>
    </location>
</feature>
<sequence>TDNELDDLLENESNKSDIELQSSNNNSTLIYSSNDLNLKENNSFISTKRRKKLIRKTRLKKSYVWNYFNESLSNITTCQLIDCGQDLAYHQSTTAMKTHLAAFHHIIKAIVEKNQGSSTSQQLLPNILRTVQPLQLVKVSDFINF</sequence>
<evidence type="ECO:0000256" key="3">
    <source>
        <dbReference type="ARBA" id="ARBA00022833"/>
    </source>
</evidence>
<dbReference type="SUPFAM" id="SSF57667">
    <property type="entry name" value="beta-beta-alpha zinc fingers"/>
    <property type="match status" value="1"/>
</dbReference>
<protein>
    <submittedName>
        <fullName evidence="5">16903_t:CDS:1</fullName>
    </submittedName>
</protein>
<dbReference type="Proteomes" id="UP000789759">
    <property type="component" value="Unassembled WGS sequence"/>
</dbReference>
<proteinExistence type="predicted"/>